<reference evidence="3" key="1">
    <citation type="submission" date="2014-05" db="EMBL/GenBank/DDBJ databases">
        <title>The transcriptome of the halophilic microalga Tetraselmis sp. GSL018 isolated from the Great Salt Lake, Utah.</title>
        <authorList>
            <person name="Jinkerson R.E."/>
            <person name="D'Adamo S."/>
            <person name="Posewitz M.C."/>
        </authorList>
    </citation>
    <scope>NUCLEOTIDE SEQUENCE</scope>
    <source>
        <strain evidence="3">GSL018</strain>
    </source>
</reference>
<dbReference type="CDD" id="cd15482">
    <property type="entry name" value="Sialidase_non-viral"/>
    <property type="match status" value="1"/>
</dbReference>
<sequence>MNLDFAHFISFILFSLLTQSLGRKYEALRDAHDLQELAKENLIGTRSIQDIKYSSIEVTLPDSGHEKFPIPSFLSAVLKKFQRRLGVHRYGPEVIAKATEPHNGWAGSQAVVSRSLILDEATRPTRSQHASTITQVGNGDLLAAWFGGLWEKHPDTGIWMSRYKDGRWGEPMQAAWPLYGEPCWNPVLVHLRDPDETLLFYKVGNNSETWSPRLMRSYDNGFTWTRPEGLPQSIMGPAKNKPLVLDDGTIIVGSSVESKGWTVHIEYSKDRGITWKRLEPIEYERAGIIQPALFKTRGGLGMVARSRDRFLVEASADQMGQKWSKARLMAIPNPNSGVDTVTLHDGRVLLAYNPLQKGRFRLAIAVRDDGAAEFKPKILLEDTDVAMVLPPECQDPSRPSSLPPEAHRPEYSYPAIIQSSDGLVHVTYTYSYNGRGKHCCGRENIMHVVIDPSRI</sequence>
<gene>
    <name evidence="3" type="ORF">TSPGSL018_6184</name>
</gene>
<accession>A0A061RFD1</accession>
<dbReference type="InterPro" id="IPR011040">
    <property type="entry name" value="Sialidase"/>
</dbReference>
<organism evidence="3">
    <name type="scientific">Tetraselmis sp. GSL018</name>
    <dbReference type="NCBI Taxonomy" id="582737"/>
    <lineage>
        <taxon>Eukaryota</taxon>
        <taxon>Viridiplantae</taxon>
        <taxon>Chlorophyta</taxon>
        <taxon>core chlorophytes</taxon>
        <taxon>Chlorodendrophyceae</taxon>
        <taxon>Chlorodendrales</taxon>
        <taxon>Chlorodendraceae</taxon>
        <taxon>Tetraselmis</taxon>
    </lineage>
</organism>
<dbReference type="AlphaFoldDB" id="A0A061RFD1"/>
<evidence type="ECO:0000313" key="3">
    <source>
        <dbReference type="EMBL" id="JAC69519.1"/>
    </source>
</evidence>
<dbReference type="Pfam" id="PF13088">
    <property type="entry name" value="BNR_2"/>
    <property type="match status" value="1"/>
</dbReference>
<keyword evidence="1" id="KW-0732">Signal</keyword>
<evidence type="ECO:0000256" key="1">
    <source>
        <dbReference type="SAM" id="SignalP"/>
    </source>
</evidence>
<feature type="chain" id="PRO_5001610529" evidence="1">
    <location>
        <begin position="23"/>
        <end position="455"/>
    </location>
</feature>
<feature type="domain" description="Sialidase" evidence="2">
    <location>
        <begin position="139"/>
        <end position="426"/>
    </location>
</feature>
<proteinExistence type="predicted"/>
<protein>
    <submittedName>
        <fullName evidence="3">Bnr asp-box repeat domain-containing protein</fullName>
    </submittedName>
</protein>
<dbReference type="Gene3D" id="2.120.10.10">
    <property type="match status" value="1"/>
</dbReference>
<name>A0A061RFD1_9CHLO</name>
<dbReference type="InterPro" id="IPR036278">
    <property type="entry name" value="Sialidase_sf"/>
</dbReference>
<dbReference type="PANTHER" id="PTHR43752">
    <property type="entry name" value="BNR/ASP-BOX REPEAT FAMILY PROTEIN"/>
    <property type="match status" value="1"/>
</dbReference>
<dbReference type="EMBL" id="GBEZ01016760">
    <property type="protein sequence ID" value="JAC69519.1"/>
    <property type="molecule type" value="Transcribed_RNA"/>
</dbReference>
<dbReference type="PANTHER" id="PTHR43752:SF2">
    <property type="entry name" value="BNR_ASP-BOX REPEAT FAMILY PROTEIN"/>
    <property type="match status" value="1"/>
</dbReference>
<feature type="signal peptide" evidence="1">
    <location>
        <begin position="1"/>
        <end position="22"/>
    </location>
</feature>
<evidence type="ECO:0000259" key="2">
    <source>
        <dbReference type="Pfam" id="PF13088"/>
    </source>
</evidence>
<dbReference type="SUPFAM" id="SSF50939">
    <property type="entry name" value="Sialidases"/>
    <property type="match status" value="1"/>
</dbReference>